<evidence type="ECO:0000256" key="5">
    <source>
        <dbReference type="ARBA" id="ARBA00023015"/>
    </source>
</evidence>
<keyword evidence="3" id="KW-0221">Differentiation</keyword>
<evidence type="ECO:0000313" key="12">
    <source>
        <dbReference type="Proteomes" id="UP000019118"/>
    </source>
</evidence>
<dbReference type="GO" id="GO:0045476">
    <property type="term" value="P:nurse cell apoptotic process"/>
    <property type="evidence" value="ECO:0007669"/>
    <property type="project" value="UniProtKB-ARBA"/>
</dbReference>
<dbReference type="PANTHER" id="PTHR23110">
    <property type="entry name" value="BTB DOMAIN TRANSCRIPTION FACTOR"/>
    <property type="match status" value="1"/>
</dbReference>
<dbReference type="Gene3D" id="3.30.710.10">
    <property type="entry name" value="Potassium Channel Kv1.1, Chain A"/>
    <property type="match status" value="1"/>
</dbReference>
<dbReference type="GO" id="GO:0045467">
    <property type="term" value="P:R7 cell development"/>
    <property type="evidence" value="ECO:0007669"/>
    <property type="project" value="UniProtKB-ARBA"/>
</dbReference>
<protein>
    <recommendedName>
        <fullName evidence="10">BTB domain-containing protein</fullName>
    </recommendedName>
</protein>
<dbReference type="InterPro" id="IPR051095">
    <property type="entry name" value="Dros_DevTransReg"/>
</dbReference>
<sequence length="944" mass="105876">MDDDQQFCLRWNNHQSTLVSVFDSLLEHEKLVDCTLAAEGKLLKAHKVVLSACSPYFETLLSRHYDKHPILILKDVKFQELKAMMDYMYRGEVNISQDQLGALLKAAESLQIKGLSDNKRDEPVNKRTAPATAPPKSPQMQAQIPKVQGLTIEQRNQRDDNREGSMSPSPRKRKRMRRKSEEMDNHHDASNSSDAHSLPSNIPSAPTQLPANIKMNSDVPDTIETKQEMISRHKDDTGSQPAQVPMMKEKLETHSELMLEPKSEYVEEMNEDSIEDLTLDDDDLSNMEQMDDGAGPSHGGEGSSQQGFGHWQMGGNQSQDEVFLAAQEAVGAHRDSQGYMRRNQSTADCRYPSDYERRAPPAPAFHSAKVNVPLLGVRRLQMASSEKQSHTNRDQFKIPLPKRTKTSLDSESSDSFSGQSVSASAAALVEKPAELPKPKPSILKKRAPAPLPVEAAAVDERPVPNQSPRNGSGLLTDSLSCIFTRRNSQERKLPQKRAPYEEAPTEPQRDVEVADCPDPPRISQPTPDIRTEDWFTTKQRILGNVKSDTPQNISEPMKVPENSASAAQSEVDPHGFDIEPPAHMNKSVSPYVPSPSHERDEYEKYKSDKLKKEVARALLHRHYEASKKAQEAKKQQEENKARYNQTAENEDTGRRYEYGEGSRWKQVEESQQLQADEDGAATEYTETFEAEQGDDGAGDEDMEKYHVEKITGENQQYSYQSAQMYHYGSYESAIKSYETAQNAQVEESLCPAAPKISPMAPEQFESPSEEIPDGSLVPDSQYYSANQYQTSQSAIADNQTMCHKCSFQTTNPKKLRDHLKFVHGESVGGEAFKPAELFSRREPKALDNQDGLFTRRGDFSAQQGDAKKPTEVRFKRRNTAAATIVNIISSDVIVPAFAAADDAAGNSQETGVTAAMDYYETTKDQPKKHRPYRHDPEQLDKEWI</sequence>
<feature type="compositionally biased region" description="Basic and acidic residues" evidence="9">
    <location>
        <begin position="387"/>
        <end position="396"/>
    </location>
</feature>
<reference evidence="11" key="2">
    <citation type="submission" date="2024-08" db="UniProtKB">
        <authorList>
            <consortium name="EnsemblMetazoa"/>
        </authorList>
    </citation>
    <scope>IDENTIFICATION</scope>
</reference>
<name>A0AAR5PZD2_DENPD</name>
<dbReference type="GO" id="GO:0006357">
    <property type="term" value="P:regulation of transcription by RNA polymerase II"/>
    <property type="evidence" value="ECO:0007669"/>
    <property type="project" value="TreeGrafter"/>
</dbReference>
<feature type="compositionally biased region" description="Polar residues" evidence="9">
    <location>
        <begin position="198"/>
        <end position="210"/>
    </location>
</feature>
<feature type="domain" description="BTB" evidence="10">
    <location>
        <begin position="32"/>
        <end position="97"/>
    </location>
</feature>
<organism evidence="11 12">
    <name type="scientific">Dendroctonus ponderosae</name>
    <name type="common">Mountain pine beetle</name>
    <dbReference type="NCBI Taxonomy" id="77166"/>
    <lineage>
        <taxon>Eukaryota</taxon>
        <taxon>Metazoa</taxon>
        <taxon>Ecdysozoa</taxon>
        <taxon>Arthropoda</taxon>
        <taxon>Hexapoda</taxon>
        <taxon>Insecta</taxon>
        <taxon>Pterygota</taxon>
        <taxon>Neoptera</taxon>
        <taxon>Endopterygota</taxon>
        <taxon>Coleoptera</taxon>
        <taxon>Polyphaga</taxon>
        <taxon>Cucujiformia</taxon>
        <taxon>Curculionidae</taxon>
        <taxon>Scolytinae</taxon>
        <taxon>Dendroctonus</taxon>
    </lineage>
</organism>
<feature type="region of interest" description="Disordered" evidence="9">
    <location>
        <begin position="920"/>
        <end position="944"/>
    </location>
</feature>
<feature type="compositionally biased region" description="Acidic residues" evidence="9">
    <location>
        <begin position="675"/>
        <end position="700"/>
    </location>
</feature>
<feature type="region of interest" description="Disordered" evidence="9">
    <location>
        <begin position="333"/>
        <end position="364"/>
    </location>
</feature>
<dbReference type="FunFam" id="3.30.710.10:FF:000091">
    <property type="entry name" value="Lola, isoform F"/>
    <property type="match status" value="1"/>
</dbReference>
<evidence type="ECO:0000313" key="11">
    <source>
        <dbReference type="EnsemblMetazoa" id="XP_019766186.1"/>
    </source>
</evidence>
<reference evidence="12" key="1">
    <citation type="journal article" date="2013" name="Genome Biol.">
        <title>Draft genome of the mountain pine beetle, Dendroctonus ponderosae Hopkins, a major forest pest.</title>
        <authorList>
            <person name="Keeling C.I."/>
            <person name="Yuen M.M."/>
            <person name="Liao N.Y."/>
            <person name="Docking T.R."/>
            <person name="Chan S.K."/>
            <person name="Taylor G.A."/>
            <person name="Palmquist D.L."/>
            <person name="Jackman S.D."/>
            <person name="Nguyen A."/>
            <person name="Li M."/>
            <person name="Henderson H."/>
            <person name="Janes J.K."/>
            <person name="Zhao Y."/>
            <person name="Pandoh P."/>
            <person name="Moore R."/>
            <person name="Sperling F.A."/>
            <person name="Huber D.P."/>
            <person name="Birol I."/>
            <person name="Jones S.J."/>
            <person name="Bohlmann J."/>
        </authorList>
    </citation>
    <scope>NUCLEOTIDE SEQUENCE</scope>
</reference>
<dbReference type="InterPro" id="IPR000210">
    <property type="entry name" value="BTB/POZ_dom"/>
</dbReference>
<dbReference type="CDD" id="cd18315">
    <property type="entry name" value="BTB_POZ_BAB-like"/>
    <property type="match status" value="1"/>
</dbReference>
<dbReference type="KEGG" id="dpa:109541705"/>
<evidence type="ECO:0000256" key="1">
    <source>
        <dbReference type="ARBA" id="ARBA00004123"/>
    </source>
</evidence>
<dbReference type="GO" id="GO:0048813">
    <property type="term" value="P:dendrite morphogenesis"/>
    <property type="evidence" value="ECO:0007669"/>
    <property type="project" value="UniProtKB-ARBA"/>
</dbReference>
<dbReference type="PANTHER" id="PTHR23110:SF111">
    <property type="entry name" value="LONGITUDINALS LACKING PROTEIN, ISOFORMS F_I_K_T"/>
    <property type="match status" value="1"/>
</dbReference>
<dbReference type="PROSITE" id="PS50097">
    <property type="entry name" value="BTB"/>
    <property type="match status" value="1"/>
</dbReference>
<keyword evidence="4" id="KW-0524">Neurogenesis</keyword>
<feature type="compositionally biased region" description="Basic and acidic residues" evidence="9">
    <location>
        <begin position="651"/>
        <end position="668"/>
    </location>
</feature>
<evidence type="ECO:0000256" key="8">
    <source>
        <dbReference type="ARBA" id="ARBA00037382"/>
    </source>
</evidence>
<keyword evidence="12" id="KW-1185">Reference proteome</keyword>
<dbReference type="InterPro" id="IPR011333">
    <property type="entry name" value="SKP1/BTB/POZ_sf"/>
</dbReference>
<dbReference type="Proteomes" id="UP000019118">
    <property type="component" value="Unassembled WGS sequence"/>
</dbReference>
<dbReference type="AlphaFoldDB" id="A0AAR5PZD2"/>
<feature type="compositionally biased region" description="Basic and acidic residues" evidence="9">
    <location>
        <begin position="179"/>
        <end position="189"/>
    </location>
</feature>
<dbReference type="GO" id="GO:0005634">
    <property type="term" value="C:nucleus"/>
    <property type="evidence" value="ECO:0007669"/>
    <property type="project" value="UniProtKB-SubCell"/>
</dbReference>
<feature type="compositionally biased region" description="Basic and acidic residues" evidence="9">
    <location>
        <begin position="596"/>
        <end position="641"/>
    </location>
</feature>
<dbReference type="SUPFAM" id="SSF54695">
    <property type="entry name" value="POZ domain"/>
    <property type="match status" value="1"/>
</dbReference>
<feature type="region of interest" description="Disordered" evidence="9">
    <location>
        <begin position="114"/>
        <end position="215"/>
    </location>
</feature>
<feature type="compositionally biased region" description="Basic and acidic residues" evidence="9">
    <location>
        <begin position="933"/>
        <end position="944"/>
    </location>
</feature>
<keyword evidence="7" id="KW-0539">Nucleus</keyword>
<evidence type="ECO:0000259" key="10">
    <source>
        <dbReference type="PROSITE" id="PS50097"/>
    </source>
</evidence>
<dbReference type="RefSeq" id="XP_019766186.1">
    <property type="nucleotide sequence ID" value="XM_019910627.2"/>
</dbReference>
<dbReference type="GO" id="GO:0035167">
    <property type="term" value="P:larval lymph gland hemopoiesis"/>
    <property type="evidence" value="ECO:0007669"/>
    <property type="project" value="UniProtKB-ARBA"/>
</dbReference>
<dbReference type="CTD" id="44548"/>
<keyword evidence="5" id="KW-0805">Transcription regulation</keyword>
<comment type="function">
    <text evidence="8">Putative transcription factor required for axon growth and guidance in the central and peripheral nervous systems. Repels CNS axons away from the midline by promoting the expression of the midline repellent sli and its receptor robo.</text>
</comment>
<evidence type="ECO:0000256" key="6">
    <source>
        <dbReference type="ARBA" id="ARBA00023163"/>
    </source>
</evidence>
<dbReference type="EnsemblMetazoa" id="XM_019910627.1">
    <property type="protein sequence ID" value="XP_019766186.1"/>
    <property type="gene ID" value="LOC109541705"/>
</dbReference>
<dbReference type="GeneID" id="109541705"/>
<comment type="subcellular location">
    <subcellularLocation>
        <location evidence="1">Nucleus</location>
    </subcellularLocation>
</comment>
<evidence type="ECO:0000256" key="2">
    <source>
        <dbReference type="ARBA" id="ARBA00022473"/>
    </source>
</evidence>
<dbReference type="GO" id="GO:0008406">
    <property type="term" value="P:gonad development"/>
    <property type="evidence" value="ECO:0007669"/>
    <property type="project" value="UniProtKB-ARBA"/>
</dbReference>
<evidence type="ECO:0000256" key="7">
    <source>
        <dbReference type="ARBA" id="ARBA00023242"/>
    </source>
</evidence>
<feature type="region of interest" description="Disordered" evidence="9">
    <location>
        <begin position="382"/>
        <end position="700"/>
    </location>
</feature>
<dbReference type="GO" id="GO:0016199">
    <property type="term" value="P:axon midline choice point recognition"/>
    <property type="evidence" value="ECO:0007669"/>
    <property type="project" value="UniProtKB-ARBA"/>
</dbReference>
<keyword evidence="2" id="KW-0217">Developmental protein</keyword>
<dbReference type="GO" id="GO:0007464">
    <property type="term" value="P:R3/R4 cell fate commitment"/>
    <property type="evidence" value="ECO:0007669"/>
    <property type="project" value="UniProtKB-ARBA"/>
</dbReference>
<keyword evidence="6" id="KW-0804">Transcription</keyword>
<feature type="region of interest" description="Disordered" evidence="9">
    <location>
        <begin position="284"/>
        <end position="315"/>
    </location>
</feature>
<dbReference type="Pfam" id="PF00651">
    <property type="entry name" value="BTB"/>
    <property type="match status" value="1"/>
</dbReference>
<feature type="compositionally biased region" description="Low complexity" evidence="9">
    <location>
        <begin position="407"/>
        <end position="430"/>
    </location>
</feature>
<proteinExistence type="predicted"/>
<feature type="compositionally biased region" description="Basic and acidic residues" evidence="9">
    <location>
        <begin position="116"/>
        <end position="125"/>
    </location>
</feature>
<evidence type="ECO:0000256" key="9">
    <source>
        <dbReference type="SAM" id="MobiDB-lite"/>
    </source>
</evidence>
<feature type="compositionally biased region" description="Polar residues" evidence="9">
    <location>
        <begin position="464"/>
        <end position="481"/>
    </location>
</feature>
<dbReference type="SMART" id="SM00225">
    <property type="entry name" value="BTB"/>
    <property type="match status" value="1"/>
</dbReference>
<dbReference type="GO" id="GO:0007526">
    <property type="term" value="P:larval somatic muscle development"/>
    <property type="evidence" value="ECO:0007669"/>
    <property type="project" value="UniProtKB-ARBA"/>
</dbReference>
<evidence type="ECO:0000256" key="4">
    <source>
        <dbReference type="ARBA" id="ARBA00022902"/>
    </source>
</evidence>
<evidence type="ECO:0000256" key="3">
    <source>
        <dbReference type="ARBA" id="ARBA00022782"/>
    </source>
</evidence>
<accession>A0AAR5PZD2</accession>